<feature type="compositionally biased region" description="Acidic residues" evidence="1">
    <location>
        <begin position="508"/>
        <end position="518"/>
    </location>
</feature>
<dbReference type="EMBL" id="KE346362">
    <property type="protein sequence ID" value="KJE91035.1"/>
    <property type="molecule type" value="Genomic_DNA"/>
</dbReference>
<feature type="region of interest" description="Disordered" evidence="1">
    <location>
        <begin position="706"/>
        <end position="731"/>
    </location>
</feature>
<name>A0A0D2WKW9_CAPO3</name>
<evidence type="ECO:0000313" key="3">
    <source>
        <dbReference type="EMBL" id="KJE91035.1"/>
    </source>
</evidence>
<feature type="compositionally biased region" description="Low complexity" evidence="1">
    <location>
        <begin position="357"/>
        <end position="367"/>
    </location>
</feature>
<feature type="compositionally biased region" description="Polar residues" evidence="1">
    <location>
        <begin position="213"/>
        <end position="222"/>
    </location>
</feature>
<feature type="domain" description="Nucleolar protein Dnt1-like N-terminal" evidence="2">
    <location>
        <begin position="13"/>
        <end position="77"/>
    </location>
</feature>
<feature type="compositionally biased region" description="Polar residues" evidence="1">
    <location>
        <begin position="261"/>
        <end position="290"/>
    </location>
</feature>
<dbReference type="Pfam" id="PF10407">
    <property type="entry name" value="Cytokin_check_N"/>
    <property type="match status" value="1"/>
</dbReference>
<proteinExistence type="predicted"/>
<reference evidence="4" key="1">
    <citation type="submission" date="2011-02" db="EMBL/GenBank/DDBJ databases">
        <title>The Genome Sequence of Capsaspora owczarzaki ATCC 30864.</title>
        <authorList>
            <person name="Russ C."/>
            <person name="Cuomo C."/>
            <person name="Burger G."/>
            <person name="Gray M.W."/>
            <person name="Holland P.W.H."/>
            <person name="King N."/>
            <person name="Lang F.B.F."/>
            <person name="Roger A.J."/>
            <person name="Ruiz-Trillo I."/>
            <person name="Young S.K."/>
            <person name="Zeng Q."/>
            <person name="Gargeya S."/>
            <person name="Alvarado L."/>
            <person name="Berlin A."/>
            <person name="Chapman S.B."/>
            <person name="Chen Z."/>
            <person name="Freedman E."/>
            <person name="Gellesch M."/>
            <person name="Goldberg J."/>
            <person name="Griggs A."/>
            <person name="Gujja S."/>
            <person name="Heilman E."/>
            <person name="Heiman D."/>
            <person name="Howarth C."/>
            <person name="Mehta T."/>
            <person name="Neiman D."/>
            <person name="Pearson M."/>
            <person name="Roberts A."/>
            <person name="Saif S."/>
            <person name="Shea T."/>
            <person name="Shenoy N."/>
            <person name="Sisk P."/>
            <person name="Stolte C."/>
            <person name="Sykes S."/>
            <person name="White J."/>
            <person name="Yandava C."/>
            <person name="Haas B."/>
            <person name="Nusbaum C."/>
            <person name="Birren B."/>
        </authorList>
    </citation>
    <scope>NUCLEOTIDE SEQUENCE</scope>
    <source>
        <strain evidence="4">ATCC 30864</strain>
    </source>
</reference>
<dbReference type="AlphaFoldDB" id="A0A0D2WKW9"/>
<organism evidence="3 4">
    <name type="scientific">Capsaspora owczarzaki (strain ATCC 30864)</name>
    <dbReference type="NCBI Taxonomy" id="595528"/>
    <lineage>
        <taxon>Eukaryota</taxon>
        <taxon>Filasterea</taxon>
        <taxon>Capsaspora</taxon>
    </lineage>
</organism>
<evidence type="ECO:0000256" key="1">
    <source>
        <dbReference type="SAM" id="MobiDB-lite"/>
    </source>
</evidence>
<feature type="region of interest" description="Disordered" evidence="1">
    <location>
        <begin position="548"/>
        <end position="569"/>
    </location>
</feature>
<sequence>MTKKRLQVLWDDRKFRVVVMSDWTVAQVKECIVTSHNSVYPNLHVSPEMIASLRDSDGCDLENNCIVADLVVQDNVLWSVIPLPARASEVSALPLSLPLSLDAPTTHVPVSHISTKDDLIATFGKDVTSRLLAAEDWQGTVNVLAASAGTDVAGDFPPSAEQALAFVSTDRPPEPSSDDDSVAMDVSKPNKAKHTRNNPTAMSTANDRDKTVDVSSLPSSIKPSKRARADDHPPAAPTNTSSNHPVSEPAPVKQGKRARLDSTTSVTSNSSGRGDHSSQSPVAPVRNNGQTNLLQSQPLHALRQAYEANIQELIAKHPNMKANGLVTALIKLRKESKNDKSQLLALVTTMLEEARAPKPTKTTMTKPQLEQHSANDSDSDDEASSDADSESEEDEPPARAQQSSTSARFARLSNSSETNGEEDFKTPQPASRANRSAIAAPKVSALPLHKGATEPMSLSMPKLPSQQHHAHKAQVALPSSSSSKTANDDKKLATTKISTQFQVRPEPSDSESEHDDDEHTVTARLNAGHFPVYRSDVLLELQKNHVAPASKTSAVSGLVVPPSPSLYVGDSVLSELSHHKLSAMQVSRTKPRSSQLSDDEDDEDSPAVESLQSGSSDSESSSDDEAAGSRKLKLALPSSDKKKPIRKPAAKSTPKSRDMLQVTVPTPAANASPVHSLAASPAPVLNPKTLARRQQRLNPTVLSYNGSDAQQQVEKAGGIDEFISKPWPNHK</sequence>
<dbReference type="Proteomes" id="UP000008743">
    <property type="component" value="Unassembled WGS sequence"/>
</dbReference>
<feature type="compositionally biased region" description="Polar residues" evidence="1">
    <location>
        <begin position="584"/>
        <end position="596"/>
    </location>
</feature>
<feature type="compositionally biased region" description="Polar residues" evidence="1">
    <location>
        <begin position="400"/>
        <end position="418"/>
    </location>
</feature>
<accession>A0A0D2WKW9</accession>
<feature type="compositionally biased region" description="Acidic residues" evidence="1">
    <location>
        <begin position="377"/>
        <end position="395"/>
    </location>
</feature>
<dbReference type="InterPro" id="IPR018844">
    <property type="entry name" value="Dnt1-like_N"/>
</dbReference>
<evidence type="ECO:0000313" key="4">
    <source>
        <dbReference type="Proteomes" id="UP000008743"/>
    </source>
</evidence>
<feature type="region of interest" description="Disordered" evidence="1">
    <location>
        <begin position="355"/>
        <end position="523"/>
    </location>
</feature>
<evidence type="ECO:0000259" key="2">
    <source>
        <dbReference type="Pfam" id="PF10407"/>
    </source>
</evidence>
<feature type="compositionally biased region" description="Acidic residues" evidence="1">
    <location>
        <begin position="597"/>
        <end position="606"/>
    </location>
</feature>
<feature type="region of interest" description="Disordered" evidence="1">
    <location>
        <begin position="168"/>
        <end position="290"/>
    </location>
</feature>
<keyword evidence="4" id="KW-1185">Reference proteome</keyword>
<dbReference type="InParanoid" id="A0A0D2WKW9"/>
<gene>
    <name evidence="3" type="ORF">CAOG_009515</name>
</gene>
<feature type="region of interest" description="Disordered" evidence="1">
    <location>
        <begin position="581"/>
        <end position="683"/>
    </location>
</feature>
<protein>
    <recommendedName>
        <fullName evidence="2">Nucleolar protein Dnt1-like N-terminal domain-containing protein</fullName>
    </recommendedName>
</protein>